<gene>
    <name evidence="1" type="ORF">COX00_02080</name>
</gene>
<proteinExistence type="predicted"/>
<dbReference type="Proteomes" id="UP000231581">
    <property type="component" value="Unassembled WGS sequence"/>
</dbReference>
<sequence length="70" mass="8294">PHFFLLIEDETLSIVLQFVGVLPSGFKHGTHTLMLERSHWRNFKSPHQVFSKNFFVLHCTQTPEKNKRMK</sequence>
<evidence type="ECO:0000313" key="2">
    <source>
        <dbReference type="Proteomes" id="UP000231581"/>
    </source>
</evidence>
<name>A0A2H0BSN9_9BACT</name>
<evidence type="ECO:0000313" key="1">
    <source>
        <dbReference type="EMBL" id="PIP60634.1"/>
    </source>
</evidence>
<accession>A0A2H0BSN9</accession>
<organism evidence="1 2">
    <name type="scientific">Candidatus Uhrbacteria bacterium CG22_combo_CG10-13_8_21_14_all_47_17</name>
    <dbReference type="NCBI Taxonomy" id="1975041"/>
    <lineage>
        <taxon>Bacteria</taxon>
        <taxon>Candidatus Uhriibacteriota</taxon>
    </lineage>
</organism>
<reference evidence="1 2" key="1">
    <citation type="submission" date="2017-09" db="EMBL/GenBank/DDBJ databases">
        <title>Depth-based differentiation of microbial function through sediment-hosted aquifers and enrichment of novel symbionts in the deep terrestrial subsurface.</title>
        <authorList>
            <person name="Probst A.J."/>
            <person name="Ladd B."/>
            <person name="Jarett J.K."/>
            <person name="Geller-Mcgrath D.E."/>
            <person name="Sieber C.M."/>
            <person name="Emerson J.B."/>
            <person name="Anantharaman K."/>
            <person name="Thomas B.C."/>
            <person name="Malmstrom R."/>
            <person name="Stieglmeier M."/>
            <person name="Klingl A."/>
            <person name="Woyke T."/>
            <person name="Ryan C.M."/>
            <person name="Banfield J.F."/>
        </authorList>
    </citation>
    <scope>NUCLEOTIDE SEQUENCE [LARGE SCALE GENOMIC DNA]</scope>
    <source>
        <strain evidence="1">CG22_combo_CG10-13_8_21_14_all_47_17</strain>
    </source>
</reference>
<dbReference type="AlphaFoldDB" id="A0A2H0BSN9"/>
<comment type="caution">
    <text evidence="1">The sequence shown here is derived from an EMBL/GenBank/DDBJ whole genome shotgun (WGS) entry which is preliminary data.</text>
</comment>
<protein>
    <submittedName>
        <fullName evidence="1">Uncharacterized protein</fullName>
    </submittedName>
</protein>
<dbReference type="EMBL" id="PCSZ01000042">
    <property type="protein sequence ID" value="PIP60634.1"/>
    <property type="molecule type" value="Genomic_DNA"/>
</dbReference>
<feature type="non-terminal residue" evidence="1">
    <location>
        <position position="1"/>
    </location>
</feature>